<reference evidence="1" key="2">
    <citation type="journal article" date="2021" name="PeerJ">
        <title>Extensive microbial diversity within the chicken gut microbiome revealed by metagenomics and culture.</title>
        <authorList>
            <person name="Gilroy R."/>
            <person name="Ravi A."/>
            <person name="Getino M."/>
            <person name="Pursley I."/>
            <person name="Horton D.L."/>
            <person name="Alikhan N.F."/>
            <person name="Baker D."/>
            <person name="Gharbi K."/>
            <person name="Hall N."/>
            <person name="Watson M."/>
            <person name="Adriaenssens E.M."/>
            <person name="Foster-Nyarko E."/>
            <person name="Jarju S."/>
            <person name="Secka A."/>
            <person name="Antonio M."/>
            <person name="Oren A."/>
            <person name="Chaudhuri R.R."/>
            <person name="La Ragione R."/>
            <person name="Hildebrand F."/>
            <person name="Pallen M.J."/>
        </authorList>
    </citation>
    <scope>NUCLEOTIDE SEQUENCE</scope>
    <source>
        <strain evidence="1">ChiW17-6978</strain>
    </source>
</reference>
<dbReference type="Proteomes" id="UP000886758">
    <property type="component" value="Unassembled WGS sequence"/>
</dbReference>
<gene>
    <name evidence="1" type="ORF">IAD46_01035</name>
</gene>
<sequence length="248" mass="28564">MLGIVKGDIRFDYLHEMIKDSICSKDLADFLWIDRLLLPFSGVDSYLNIKQSNLNLLDILKENAVETIYTGTANDALKELCLKRHIRLVELLKLPEFTIPNARLTAYGIIDYLNRGDRAVCDQRIFLLGYGHISNSLAQLLTCYRCDFAIYTPHDIEQKFVLLDGYRLEEIEHAGKYDITINTIPKNLEVDYLLWKDKTILDVASFPYGFDLDRIQDEGIRYEIYGAIPSKFAPASAAKIIKRILEKY</sequence>
<evidence type="ECO:0000313" key="2">
    <source>
        <dbReference type="Proteomes" id="UP000886758"/>
    </source>
</evidence>
<protein>
    <submittedName>
        <fullName evidence="1">Uncharacterized protein</fullName>
    </submittedName>
</protein>
<organism evidence="1 2">
    <name type="scientific">Candidatus Pelethenecus faecipullorum</name>
    <dbReference type="NCBI Taxonomy" id="2840900"/>
    <lineage>
        <taxon>Bacteria</taxon>
        <taxon>Bacillati</taxon>
        <taxon>Mycoplasmatota</taxon>
        <taxon>Mollicutes</taxon>
        <taxon>Candidatus Pelethenecus</taxon>
    </lineage>
</organism>
<dbReference type="AlphaFoldDB" id="A0A9D1GQH3"/>
<evidence type="ECO:0000313" key="1">
    <source>
        <dbReference type="EMBL" id="HIT49588.1"/>
    </source>
</evidence>
<comment type="caution">
    <text evidence="1">The sequence shown here is derived from an EMBL/GenBank/DDBJ whole genome shotgun (WGS) entry which is preliminary data.</text>
</comment>
<name>A0A9D1GQH3_9MOLU</name>
<proteinExistence type="predicted"/>
<dbReference type="EMBL" id="DVLF01000035">
    <property type="protein sequence ID" value="HIT49588.1"/>
    <property type="molecule type" value="Genomic_DNA"/>
</dbReference>
<dbReference type="Gene3D" id="3.40.50.720">
    <property type="entry name" value="NAD(P)-binding Rossmann-like Domain"/>
    <property type="match status" value="1"/>
</dbReference>
<accession>A0A9D1GQH3</accession>
<reference evidence="1" key="1">
    <citation type="submission" date="2020-10" db="EMBL/GenBank/DDBJ databases">
        <authorList>
            <person name="Gilroy R."/>
        </authorList>
    </citation>
    <scope>NUCLEOTIDE SEQUENCE</scope>
    <source>
        <strain evidence="1">ChiW17-6978</strain>
    </source>
</reference>